<feature type="chain" id="PRO_5027804268" description="beta-mannosidase" evidence="7">
    <location>
        <begin position="22"/>
        <end position="713"/>
    </location>
</feature>
<dbReference type="SUPFAM" id="SSF49303">
    <property type="entry name" value="beta-Galactosidase/glucuronidase domain"/>
    <property type="match status" value="1"/>
</dbReference>
<dbReference type="SUPFAM" id="SSF49785">
    <property type="entry name" value="Galactose-binding domain-like"/>
    <property type="match status" value="1"/>
</dbReference>
<name>A0A6S6S716_9BACT</name>
<dbReference type="Gene3D" id="3.20.20.80">
    <property type="entry name" value="Glycosidases"/>
    <property type="match status" value="1"/>
</dbReference>
<dbReference type="EC" id="3.2.1.25" evidence="3"/>
<dbReference type="InterPro" id="IPR017853">
    <property type="entry name" value="GH"/>
</dbReference>
<evidence type="ECO:0000259" key="10">
    <source>
        <dbReference type="Pfam" id="PF02837"/>
    </source>
</evidence>
<evidence type="ECO:0000313" key="11">
    <source>
        <dbReference type="EMBL" id="CAA6800176.1"/>
    </source>
</evidence>
<dbReference type="Pfam" id="PF00703">
    <property type="entry name" value="Glyco_hydro_2"/>
    <property type="match status" value="1"/>
</dbReference>
<dbReference type="InterPro" id="IPR006104">
    <property type="entry name" value="Glyco_hydro_2_N"/>
</dbReference>
<evidence type="ECO:0000256" key="4">
    <source>
        <dbReference type="ARBA" id="ARBA00022729"/>
    </source>
</evidence>
<dbReference type="InterPro" id="IPR006102">
    <property type="entry name" value="Ig-like_GH2"/>
</dbReference>
<evidence type="ECO:0000256" key="7">
    <source>
        <dbReference type="SAM" id="SignalP"/>
    </source>
</evidence>
<dbReference type="PRINTS" id="PR00132">
    <property type="entry name" value="GLHYDRLASE2"/>
</dbReference>
<comment type="similarity">
    <text evidence="2">Belongs to the glycosyl hydrolase 2 family.</text>
</comment>
<dbReference type="InterPro" id="IPR050887">
    <property type="entry name" value="Beta-mannosidase_GH2"/>
</dbReference>
<dbReference type="GO" id="GO:0006516">
    <property type="term" value="P:glycoprotein catabolic process"/>
    <property type="evidence" value="ECO:0007669"/>
    <property type="project" value="TreeGrafter"/>
</dbReference>
<protein>
    <recommendedName>
        <fullName evidence="3">beta-mannosidase</fullName>
        <ecNumber evidence="3">3.2.1.25</ecNumber>
    </recommendedName>
</protein>
<dbReference type="Gene3D" id="2.60.120.260">
    <property type="entry name" value="Galactose-binding domain-like"/>
    <property type="match status" value="1"/>
</dbReference>
<reference evidence="11" key="1">
    <citation type="submission" date="2020-01" db="EMBL/GenBank/DDBJ databases">
        <authorList>
            <person name="Meier V. D."/>
            <person name="Meier V D."/>
        </authorList>
    </citation>
    <scope>NUCLEOTIDE SEQUENCE</scope>
    <source>
        <strain evidence="11">HLG_WM_MAG_06</strain>
    </source>
</reference>
<dbReference type="PANTHER" id="PTHR43730:SF1">
    <property type="entry name" value="BETA-MANNOSIDASE"/>
    <property type="match status" value="1"/>
</dbReference>
<feature type="domain" description="Glycoside hydrolase family 2 catalytic" evidence="9">
    <location>
        <begin position="307"/>
        <end position="538"/>
    </location>
</feature>
<dbReference type="InterPro" id="IPR013783">
    <property type="entry name" value="Ig-like_fold"/>
</dbReference>
<evidence type="ECO:0000256" key="1">
    <source>
        <dbReference type="ARBA" id="ARBA00000829"/>
    </source>
</evidence>
<keyword evidence="6 11" id="KW-0326">Glycosidase</keyword>
<dbReference type="Pfam" id="PF02836">
    <property type="entry name" value="Glyco_hydro_2_C"/>
    <property type="match status" value="1"/>
</dbReference>
<dbReference type="EMBL" id="CACVAP010000030">
    <property type="protein sequence ID" value="CAA6800176.1"/>
    <property type="molecule type" value="Genomic_DNA"/>
</dbReference>
<dbReference type="GO" id="GO:0005975">
    <property type="term" value="P:carbohydrate metabolic process"/>
    <property type="evidence" value="ECO:0007669"/>
    <property type="project" value="InterPro"/>
</dbReference>
<feature type="domain" description="Glycoside hydrolase family 2 immunoglobulin-like beta-sandwich" evidence="8">
    <location>
        <begin position="197"/>
        <end position="295"/>
    </location>
</feature>
<keyword evidence="4 7" id="KW-0732">Signal</keyword>
<dbReference type="Gene3D" id="2.60.40.10">
    <property type="entry name" value="Immunoglobulins"/>
    <property type="match status" value="1"/>
</dbReference>
<dbReference type="GO" id="GO:0004567">
    <property type="term" value="F:beta-mannosidase activity"/>
    <property type="evidence" value="ECO:0007669"/>
    <property type="project" value="UniProtKB-EC"/>
</dbReference>
<feature type="domain" description="Glycosyl hydrolases family 2 sugar binding" evidence="10">
    <location>
        <begin position="22"/>
        <end position="137"/>
    </location>
</feature>
<proteinExistence type="inferred from homology"/>
<accession>A0A6S6S716</accession>
<feature type="signal peptide" evidence="7">
    <location>
        <begin position="1"/>
        <end position="21"/>
    </location>
</feature>
<evidence type="ECO:0000259" key="8">
    <source>
        <dbReference type="Pfam" id="PF00703"/>
    </source>
</evidence>
<dbReference type="InterPro" id="IPR008979">
    <property type="entry name" value="Galactose-bd-like_sf"/>
</dbReference>
<dbReference type="InterPro" id="IPR006101">
    <property type="entry name" value="Glyco_hydro_2"/>
</dbReference>
<dbReference type="PANTHER" id="PTHR43730">
    <property type="entry name" value="BETA-MANNOSIDASE"/>
    <property type="match status" value="1"/>
</dbReference>
<dbReference type="InterPro" id="IPR006103">
    <property type="entry name" value="Glyco_hydro_2_cat"/>
</dbReference>
<evidence type="ECO:0000259" key="9">
    <source>
        <dbReference type="Pfam" id="PF02836"/>
    </source>
</evidence>
<dbReference type="InterPro" id="IPR036156">
    <property type="entry name" value="Beta-gal/glucu_dom_sf"/>
</dbReference>
<evidence type="ECO:0000256" key="6">
    <source>
        <dbReference type="ARBA" id="ARBA00023295"/>
    </source>
</evidence>
<organism evidence="11">
    <name type="scientific">uncultured Sulfurovum sp</name>
    <dbReference type="NCBI Taxonomy" id="269237"/>
    <lineage>
        <taxon>Bacteria</taxon>
        <taxon>Pseudomonadati</taxon>
        <taxon>Campylobacterota</taxon>
        <taxon>Epsilonproteobacteria</taxon>
        <taxon>Campylobacterales</taxon>
        <taxon>Sulfurovaceae</taxon>
        <taxon>Sulfurovum</taxon>
        <taxon>environmental samples</taxon>
    </lineage>
</organism>
<evidence type="ECO:0000256" key="5">
    <source>
        <dbReference type="ARBA" id="ARBA00022801"/>
    </source>
</evidence>
<comment type="catalytic activity">
    <reaction evidence="1">
        <text>Hydrolysis of terminal, non-reducing beta-D-mannose residues in beta-D-mannosides.</text>
        <dbReference type="EC" id="3.2.1.25"/>
    </reaction>
</comment>
<evidence type="ECO:0000256" key="2">
    <source>
        <dbReference type="ARBA" id="ARBA00007401"/>
    </source>
</evidence>
<dbReference type="SUPFAM" id="SSF51445">
    <property type="entry name" value="(Trans)glycosidases"/>
    <property type="match status" value="1"/>
</dbReference>
<sequence>MRYIFILLLTLISIQASTVFPQTVSLAGEWQYHINHEPKAEGYHYEFSADDPKMTLPNNWYKQGVNHAGIIWFKKEIDASKFPKDTKHFLNFKGVDYLCDVWVNGYLVGSHKGYFQTFEFDISDYLTDAKNSIVVKVNSPLENYPQNYSLRKTLLRGVFGHHDTRPGGAWSAKGQDRNSGGIWNDVSIKSYNEHKFEALKVTPTLKENLVDLKIKFDLKRFERSFFNSSSKVKVTVAPSNFEGKTFVKEFEVKHAKNQELSFSLEGAKLWTTHDRGFPHLYNLTLETADTKHTIQTGFKTLVQNNGKAHFLNGDNIYIKGTNYISSQYMSEMDEEALRKDLQLMKDAHINAIRVHAHVEPKRFYKLCDEMGFLVWQDYNLQWGYSESKAFEKEAVKQAIEMVDLLYNHPSIYIWTMHNEPPWDSSWMKWKYPDYNPEQNKKLDQKLYDVVSAYDTFHITKKVSSNVEHPWYGWYSQTYRDFVKPSRAQVITEYGAQAIPNFESLKKFVPNKYLKPTSKKAKAHWEYHNFQFKNSKDYGVEFKGSVKQFIKDSQQYQYDLTKFATEMLRIQKYDKTTAIFQFMFKEGWPSMNWGVVDYYLEPKMGYRALKEAYAPIIVVAKQNNDNKIEFFVVNDTLQAIEGATFHLKLTTNNRTKNYDYPVSINRDSLIKLGTALQLQGDVKLDIELKDKDGQTLAVNSYKLTPLMVKNKKDK</sequence>
<gene>
    <name evidence="11" type="ORF">HELGO_WM12213</name>
</gene>
<dbReference type="AlphaFoldDB" id="A0A6S6S716"/>
<dbReference type="Pfam" id="PF02837">
    <property type="entry name" value="Glyco_hydro_2_N"/>
    <property type="match status" value="1"/>
</dbReference>
<evidence type="ECO:0000256" key="3">
    <source>
        <dbReference type="ARBA" id="ARBA00012754"/>
    </source>
</evidence>
<keyword evidence="5 11" id="KW-0378">Hydrolase</keyword>